<evidence type="ECO:0000313" key="6">
    <source>
        <dbReference type="EMBL" id="GII56609.1"/>
    </source>
</evidence>
<dbReference type="PANTHER" id="PTHR43037:SF5">
    <property type="entry name" value="FERULOYL ESTERASE"/>
    <property type="match status" value="1"/>
</dbReference>
<feature type="chain" id="PRO_5039569904" description="Glucodextranase-like C-terminal domain-containing protein" evidence="4">
    <location>
        <begin position="25"/>
        <end position="759"/>
    </location>
</feature>
<dbReference type="SUPFAM" id="SSF53474">
    <property type="entry name" value="alpha/beta-Hydrolases"/>
    <property type="match status" value="1"/>
</dbReference>
<evidence type="ECO:0000313" key="7">
    <source>
        <dbReference type="Proteomes" id="UP000605992"/>
    </source>
</evidence>
<dbReference type="InterPro" id="IPR050955">
    <property type="entry name" value="Plant_Biomass_Hydrol_Est"/>
</dbReference>
<proteinExistence type="predicted"/>
<evidence type="ECO:0000256" key="2">
    <source>
        <dbReference type="ARBA" id="ARBA00022801"/>
    </source>
</evidence>
<evidence type="ECO:0000259" key="5">
    <source>
        <dbReference type="Pfam" id="PF09985"/>
    </source>
</evidence>
<protein>
    <recommendedName>
        <fullName evidence="5">Glucodextranase-like C-terminal domain-containing protein</fullName>
    </recommendedName>
</protein>
<keyword evidence="1 4" id="KW-0732">Signal</keyword>
<feature type="signal peptide" evidence="4">
    <location>
        <begin position="1"/>
        <end position="24"/>
    </location>
</feature>
<reference evidence="6" key="1">
    <citation type="submission" date="2021-01" db="EMBL/GenBank/DDBJ databases">
        <title>Whole genome shotgun sequence of Planotetraspora thailandica NBRC 104271.</title>
        <authorList>
            <person name="Komaki H."/>
            <person name="Tamura T."/>
        </authorList>
    </citation>
    <scope>NUCLEOTIDE SEQUENCE</scope>
    <source>
        <strain evidence="6">NBRC 104271</strain>
    </source>
</reference>
<dbReference type="Proteomes" id="UP000605992">
    <property type="component" value="Unassembled WGS sequence"/>
</dbReference>
<evidence type="ECO:0000256" key="1">
    <source>
        <dbReference type="ARBA" id="ARBA00022729"/>
    </source>
</evidence>
<gene>
    <name evidence="6" type="ORF">Pth03_49980</name>
</gene>
<dbReference type="InterPro" id="IPR019248">
    <property type="entry name" value="Glucodextran_C"/>
</dbReference>
<keyword evidence="7" id="KW-1185">Reference proteome</keyword>
<dbReference type="AlphaFoldDB" id="A0A8J3V9L0"/>
<dbReference type="Gene3D" id="3.40.50.1820">
    <property type="entry name" value="alpha/beta hydrolase"/>
    <property type="match status" value="1"/>
</dbReference>
<dbReference type="PANTHER" id="PTHR43037">
    <property type="entry name" value="UNNAMED PRODUCT-RELATED"/>
    <property type="match status" value="1"/>
</dbReference>
<dbReference type="RefSeq" id="WP_203946750.1">
    <property type="nucleotide sequence ID" value="NZ_BOOR01000037.1"/>
</dbReference>
<dbReference type="GO" id="GO:0016787">
    <property type="term" value="F:hydrolase activity"/>
    <property type="evidence" value="ECO:0007669"/>
    <property type="project" value="UniProtKB-KW"/>
</dbReference>
<dbReference type="Pfam" id="PF09985">
    <property type="entry name" value="Glucodextran_C"/>
    <property type="match status" value="1"/>
</dbReference>
<keyword evidence="2" id="KW-0378">Hydrolase</keyword>
<evidence type="ECO:0000256" key="3">
    <source>
        <dbReference type="SAM" id="MobiDB-lite"/>
    </source>
</evidence>
<name>A0A8J3V9L0_9ACTN</name>
<evidence type="ECO:0000256" key="4">
    <source>
        <dbReference type="SAM" id="SignalP"/>
    </source>
</evidence>
<sequence>MPRHRRFSLVMATALAAALSTTLATGTAAVAEPAGRPGHGPHPGPSCLGPDFGRDVPGPPPPTVVKGSLPTGNPRPGPDILYAPLADAPQLQNTLPWKAEPILVSGTSAYRRGEFLYQDFLYDDAGAGPYTYPTDPAYARNAADLVELRIKPLARGTAIRLTYNTMLNPDLVGTTIAFGDAAGVRPLPYGANVKAPATLFVTVHGSTATLTDAATGTLVSEAQPQVAVDTVRRQVSICVPYAAFDPRGQRSVRVAAGTGLWDQAADRYLLPGTEPADATHPGGAGTLTAPPAFFNAAFRYDEPMSGFRTGRQTAVLRTGDLSPFFANVDFVKLATGRDDNMTGQPGGVPRTGYMNRILASHFESAQGRGTATTLQPDLCPATGCQAPSYAGRLQPYEIYVPERSAPRNGYGLMLNPHAAGGNHNSYSGGQPKWQQEVGERDTPYISVTPNARGTTYWYYGQAGAEVFEVWADVAHRYKLDPSRTVIGGLSMGGYATWKLAGQFPDLFAATPMIVPCPSAGVGYQQGGTVPGGQASLTRLLAPAFRNVPQLVWAGSQDPVCSYWAQVEYMDTMDQMGYRYQFYSFPVGHAFPLGNEFQPMVDWMGDRRVVRDPAHVTYVLNGMMNEPAVGLNADHAYWVSRLKLRNGGVTPPTGTVDVFSHGFGTGDPAPAPLHTESGQLQGATQPISYDMRSRDWEKAPSIPVKNRLDITATNIGEVTVDVRRARVRCDAVLDVHSDGPIAVTLDGCGPRGRHLFDGTR</sequence>
<dbReference type="Gene3D" id="2.60.40.1190">
    <property type="match status" value="1"/>
</dbReference>
<organism evidence="6 7">
    <name type="scientific">Planotetraspora thailandica</name>
    <dbReference type="NCBI Taxonomy" id="487172"/>
    <lineage>
        <taxon>Bacteria</taxon>
        <taxon>Bacillati</taxon>
        <taxon>Actinomycetota</taxon>
        <taxon>Actinomycetes</taxon>
        <taxon>Streptosporangiales</taxon>
        <taxon>Streptosporangiaceae</taxon>
        <taxon>Planotetraspora</taxon>
    </lineage>
</organism>
<dbReference type="EMBL" id="BOOR01000037">
    <property type="protein sequence ID" value="GII56609.1"/>
    <property type="molecule type" value="Genomic_DNA"/>
</dbReference>
<dbReference type="SUPFAM" id="SSF49344">
    <property type="entry name" value="CBD9-like"/>
    <property type="match status" value="1"/>
</dbReference>
<dbReference type="InterPro" id="IPR029058">
    <property type="entry name" value="AB_hydrolase_fold"/>
</dbReference>
<accession>A0A8J3V9L0</accession>
<comment type="caution">
    <text evidence="6">The sequence shown here is derived from an EMBL/GenBank/DDBJ whole genome shotgun (WGS) entry which is preliminary data.</text>
</comment>
<feature type="region of interest" description="Disordered" evidence="3">
    <location>
        <begin position="31"/>
        <end position="73"/>
    </location>
</feature>
<feature type="domain" description="Glucodextranase-like C-terminal" evidence="5">
    <location>
        <begin position="118"/>
        <end position="169"/>
    </location>
</feature>